<evidence type="ECO:0000313" key="2">
    <source>
        <dbReference type="Proteomes" id="UP000244906"/>
    </source>
</evidence>
<dbReference type="Proteomes" id="UP000244906">
    <property type="component" value="Unassembled WGS sequence"/>
</dbReference>
<name>A0A2V1GTH5_9GAMM</name>
<sequence length="156" mass="16657">MADSKVWVQFDNHLEGVVMTKSVGRAYNCFGCTLTANGHDSDVEEEGGVKGEFSAFIQPRFHEGLFFQEDAFNVIDTMTISKTAKDDQGVSFIREQAVLTGVSLTSTGFNKSAGDTDRLLSIAGTYNDATYIFTPVDEAGAAAAKVEAFDTSCAGG</sequence>
<dbReference type="RefSeq" id="WP_116687882.1">
    <property type="nucleotide sequence ID" value="NZ_CAWNYD010000006.1"/>
</dbReference>
<organism evidence="1 2">
    <name type="scientific">Pelagibaculum spongiae</name>
    <dbReference type="NCBI Taxonomy" id="2080658"/>
    <lineage>
        <taxon>Bacteria</taxon>
        <taxon>Pseudomonadati</taxon>
        <taxon>Pseudomonadota</taxon>
        <taxon>Gammaproteobacteria</taxon>
        <taxon>Oceanospirillales</taxon>
        <taxon>Pelagibaculum</taxon>
    </lineage>
</organism>
<accession>A0A2V1GTH5</accession>
<comment type="caution">
    <text evidence="1">The sequence shown here is derived from an EMBL/GenBank/DDBJ whole genome shotgun (WGS) entry which is preliminary data.</text>
</comment>
<protein>
    <submittedName>
        <fullName evidence="1">Uncharacterized protein</fullName>
    </submittedName>
</protein>
<keyword evidence="2" id="KW-1185">Reference proteome</keyword>
<evidence type="ECO:0000313" key="1">
    <source>
        <dbReference type="EMBL" id="PVZ67686.1"/>
    </source>
</evidence>
<reference evidence="1 2" key="1">
    <citation type="submission" date="2018-04" db="EMBL/GenBank/DDBJ databases">
        <title>Thalassorhabdus spongiae gen. nov., sp. nov., isolated from a marine sponge in South-West Iceland.</title>
        <authorList>
            <person name="Knobloch S."/>
            <person name="Daussin A."/>
            <person name="Johannsson R."/>
            <person name="Marteinsson V.T."/>
        </authorList>
    </citation>
    <scope>NUCLEOTIDE SEQUENCE [LARGE SCALE GENOMIC DNA]</scope>
    <source>
        <strain evidence="1 2">Hp12</strain>
    </source>
</reference>
<dbReference type="EMBL" id="QDDL01000006">
    <property type="protein sequence ID" value="PVZ67686.1"/>
    <property type="molecule type" value="Genomic_DNA"/>
</dbReference>
<proteinExistence type="predicted"/>
<gene>
    <name evidence="1" type="ORF">DC094_14720</name>
</gene>
<dbReference type="AlphaFoldDB" id="A0A2V1GTH5"/>